<comment type="subcellular location">
    <subcellularLocation>
        <location evidence="1">Nucleus</location>
    </subcellularLocation>
</comment>
<dbReference type="InterPro" id="IPR050987">
    <property type="entry name" value="AtrR-like"/>
</dbReference>
<evidence type="ECO:0000256" key="5">
    <source>
        <dbReference type="ARBA" id="ARBA00023242"/>
    </source>
</evidence>
<dbReference type="GO" id="GO:0003677">
    <property type="term" value="F:DNA binding"/>
    <property type="evidence" value="ECO:0007669"/>
    <property type="project" value="UniProtKB-KW"/>
</dbReference>
<dbReference type="PROSITE" id="PS00463">
    <property type="entry name" value="ZN2_CY6_FUNGAL_1"/>
    <property type="match status" value="1"/>
</dbReference>
<dbReference type="GO" id="GO:0005634">
    <property type="term" value="C:nucleus"/>
    <property type="evidence" value="ECO:0007669"/>
    <property type="project" value="UniProtKB-SubCell"/>
</dbReference>
<dbReference type="Pfam" id="PF00172">
    <property type="entry name" value="Zn_clus"/>
    <property type="match status" value="1"/>
</dbReference>
<dbReference type="Proteomes" id="UP000324241">
    <property type="component" value="Unassembled WGS sequence"/>
</dbReference>
<sequence length="614" mass="68646">MWRQVCDSCHARKIRCDRNDPCGNCLDQKSACTRTRGMKRLPKRNLAQIPRGTYDHQPDGPLASQSWAAYPQSLQDGVNQAGDSSTFDVGSHRMGENFSADMLDNGPSMILNRFDINYELHNWIAFVPLTDAQMINRHQLELPQGLAWSRHQALESALFFASQIPGILDQCAETVGEISGEERCSIPSIEFLHWMLNDIGSDKFGSFALGFFRHIGKDTLKYMGLAIIFNTATPSDSILYTVCVSSVAYKFLNTIVETERDDEIAQRLRYHALLYRETAKRAMKKVSLMTKPSLSLLQAILCGIFLHQGSGDTNTCRELAKSACRICMDLSLHPATSSEEDTDMGPSSTNIVSSELILIYLYLAEVQDAMMPFLNDSTRATASRSFRSIGAGLLQKMENIQMKIDQIRLPSTSWTGLDLDSEIATLDFAYHSVMTSILHLYQVTHNRTGIDHYLGSARRELLALIMICRSSDVQKTVAHLHWTLLYYPLTSCFALFCNAIITCHLEDFQILKTVADCLAQSGTMSQPIAIMQKLFQEFVSLSWCFFSAENTTVSGDKSIMWPLSSHRQGTASDISSLPLPSWMETSFSQEAPTDIMGQLEPASFSVPNNSLCQD</sequence>
<proteinExistence type="predicted"/>
<dbReference type="RefSeq" id="XP_033424001.1">
    <property type="nucleotide sequence ID" value="XM_033573449.1"/>
</dbReference>
<dbReference type="Gene3D" id="4.10.240.10">
    <property type="entry name" value="Zn(2)-C6 fungal-type DNA-binding domain"/>
    <property type="match status" value="1"/>
</dbReference>
<dbReference type="GeneID" id="54331548"/>
<comment type="caution">
    <text evidence="7">The sequence shown here is derived from an EMBL/GenBank/DDBJ whole genome shotgun (WGS) entry which is preliminary data.</text>
</comment>
<gene>
    <name evidence="7" type="ORF">ATNIH1004_008846</name>
</gene>
<keyword evidence="3" id="KW-0238">DNA-binding</keyword>
<dbReference type="InterPro" id="IPR036864">
    <property type="entry name" value="Zn2-C6_fun-type_DNA-bd_sf"/>
</dbReference>
<dbReference type="CDD" id="cd12148">
    <property type="entry name" value="fungal_TF_MHR"/>
    <property type="match status" value="1"/>
</dbReference>
<keyword evidence="4" id="KW-0804">Transcription</keyword>
<dbReference type="VEuPathDB" id="FungiDB:EYZ11_008839"/>
<dbReference type="GO" id="GO:0000981">
    <property type="term" value="F:DNA-binding transcription factor activity, RNA polymerase II-specific"/>
    <property type="evidence" value="ECO:0007669"/>
    <property type="project" value="InterPro"/>
</dbReference>
<evidence type="ECO:0000256" key="2">
    <source>
        <dbReference type="ARBA" id="ARBA00023015"/>
    </source>
</evidence>
<protein>
    <recommendedName>
        <fullName evidence="6">Zn(2)-C6 fungal-type domain-containing protein</fullName>
    </recommendedName>
</protein>
<dbReference type="InterPro" id="IPR001138">
    <property type="entry name" value="Zn2Cys6_DnaBD"/>
</dbReference>
<evidence type="ECO:0000313" key="7">
    <source>
        <dbReference type="EMBL" id="KAA8644640.1"/>
    </source>
</evidence>
<dbReference type="GO" id="GO:0009893">
    <property type="term" value="P:positive regulation of metabolic process"/>
    <property type="evidence" value="ECO:0007669"/>
    <property type="project" value="UniProtKB-ARBA"/>
</dbReference>
<dbReference type="SUPFAM" id="SSF57701">
    <property type="entry name" value="Zn2/Cys6 DNA-binding domain"/>
    <property type="match status" value="1"/>
</dbReference>
<evidence type="ECO:0000256" key="1">
    <source>
        <dbReference type="ARBA" id="ARBA00004123"/>
    </source>
</evidence>
<evidence type="ECO:0000256" key="4">
    <source>
        <dbReference type="ARBA" id="ARBA00023163"/>
    </source>
</evidence>
<dbReference type="CDD" id="cd00067">
    <property type="entry name" value="GAL4"/>
    <property type="match status" value="1"/>
</dbReference>
<reference evidence="7 8" key="1">
    <citation type="submission" date="2019-08" db="EMBL/GenBank/DDBJ databases">
        <title>The genome sequence of a newly discovered highly antifungal drug resistant Aspergillus species, Aspergillus tanneri NIH 1004.</title>
        <authorList>
            <person name="Mounaud S."/>
            <person name="Singh I."/>
            <person name="Joardar V."/>
            <person name="Pakala S."/>
            <person name="Pakala S."/>
            <person name="Venepally P."/>
            <person name="Chung J.K."/>
            <person name="Losada L."/>
            <person name="Nierman W.C."/>
        </authorList>
    </citation>
    <scope>NUCLEOTIDE SEQUENCE [LARGE SCALE GENOMIC DNA]</scope>
    <source>
        <strain evidence="7 8">NIH1004</strain>
    </source>
</reference>
<name>A0A5M9MGS8_9EURO</name>
<dbReference type="PANTHER" id="PTHR46910:SF37">
    <property type="entry name" value="ZN(II)2CYS6 TRANSCRIPTION FACTOR (EUROFUNG)"/>
    <property type="match status" value="1"/>
</dbReference>
<dbReference type="PROSITE" id="PS50048">
    <property type="entry name" value="ZN2_CY6_FUNGAL_2"/>
    <property type="match status" value="1"/>
</dbReference>
<dbReference type="EMBL" id="QUQM01000006">
    <property type="protein sequence ID" value="KAA8644640.1"/>
    <property type="molecule type" value="Genomic_DNA"/>
</dbReference>
<evidence type="ECO:0000256" key="3">
    <source>
        <dbReference type="ARBA" id="ARBA00023125"/>
    </source>
</evidence>
<accession>A0A5M9MGS8</accession>
<feature type="domain" description="Zn(2)-C6 fungal-type" evidence="6">
    <location>
        <begin position="5"/>
        <end position="34"/>
    </location>
</feature>
<evidence type="ECO:0000259" key="6">
    <source>
        <dbReference type="PROSITE" id="PS50048"/>
    </source>
</evidence>
<organism evidence="7 8">
    <name type="scientific">Aspergillus tanneri</name>
    <dbReference type="NCBI Taxonomy" id="1220188"/>
    <lineage>
        <taxon>Eukaryota</taxon>
        <taxon>Fungi</taxon>
        <taxon>Dikarya</taxon>
        <taxon>Ascomycota</taxon>
        <taxon>Pezizomycotina</taxon>
        <taxon>Eurotiomycetes</taxon>
        <taxon>Eurotiomycetidae</taxon>
        <taxon>Eurotiales</taxon>
        <taxon>Aspergillaceae</taxon>
        <taxon>Aspergillus</taxon>
        <taxon>Aspergillus subgen. Circumdati</taxon>
    </lineage>
</organism>
<dbReference type="AlphaFoldDB" id="A0A5M9MGS8"/>
<evidence type="ECO:0000313" key="8">
    <source>
        <dbReference type="Proteomes" id="UP000324241"/>
    </source>
</evidence>
<keyword evidence="5" id="KW-0539">Nucleus</keyword>
<keyword evidence="2" id="KW-0805">Transcription regulation</keyword>
<dbReference type="PANTHER" id="PTHR46910">
    <property type="entry name" value="TRANSCRIPTION FACTOR PDR1"/>
    <property type="match status" value="1"/>
</dbReference>
<dbReference type="GO" id="GO:0008270">
    <property type="term" value="F:zinc ion binding"/>
    <property type="evidence" value="ECO:0007669"/>
    <property type="project" value="InterPro"/>
</dbReference>
<dbReference type="OrthoDB" id="103819at2759"/>